<proteinExistence type="predicted"/>
<gene>
    <name evidence="1" type="ORF">MLD38_017323</name>
</gene>
<evidence type="ECO:0000313" key="2">
    <source>
        <dbReference type="Proteomes" id="UP001057402"/>
    </source>
</evidence>
<accession>A0ACB9QTS6</accession>
<dbReference type="Proteomes" id="UP001057402">
    <property type="component" value="Chromosome 5"/>
</dbReference>
<protein>
    <submittedName>
        <fullName evidence="1">Uncharacterized protein</fullName>
    </submittedName>
</protein>
<organism evidence="1 2">
    <name type="scientific">Melastoma candidum</name>
    <dbReference type="NCBI Taxonomy" id="119954"/>
    <lineage>
        <taxon>Eukaryota</taxon>
        <taxon>Viridiplantae</taxon>
        <taxon>Streptophyta</taxon>
        <taxon>Embryophyta</taxon>
        <taxon>Tracheophyta</taxon>
        <taxon>Spermatophyta</taxon>
        <taxon>Magnoliopsida</taxon>
        <taxon>eudicotyledons</taxon>
        <taxon>Gunneridae</taxon>
        <taxon>Pentapetalae</taxon>
        <taxon>rosids</taxon>
        <taxon>malvids</taxon>
        <taxon>Myrtales</taxon>
        <taxon>Melastomataceae</taxon>
        <taxon>Melastomatoideae</taxon>
        <taxon>Melastomateae</taxon>
        <taxon>Melastoma</taxon>
    </lineage>
</organism>
<keyword evidence="2" id="KW-1185">Reference proteome</keyword>
<name>A0ACB9QTS6_9MYRT</name>
<dbReference type="EMBL" id="CM042884">
    <property type="protein sequence ID" value="KAI4368809.1"/>
    <property type="molecule type" value="Genomic_DNA"/>
</dbReference>
<comment type="caution">
    <text evidence="1">The sequence shown here is derived from an EMBL/GenBank/DDBJ whole genome shotgun (WGS) entry which is preliminary data.</text>
</comment>
<evidence type="ECO:0000313" key="1">
    <source>
        <dbReference type="EMBL" id="KAI4368809.1"/>
    </source>
</evidence>
<reference evidence="2" key="1">
    <citation type="journal article" date="2023" name="Front. Plant Sci.">
        <title>Chromosomal-level genome assembly of Melastoma candidum provides insights into trichome evolution.</title>
        <authorList>
            <person name="Zhong Y."/>
            <person name="Wu W."/>
            <person name="Sun C."/>
            <person name="Zou P."/>
            <person name="Liu Y."/>
            <person name="Dai S."/>
            <person name="Zhou R."/>
        </authorList>
    </citation>
    <scope>NUCLEOTIDE SEQUENCE [LARGE SCALE GENOMIC DNA]</scope>
</reference>
<sequence length="115" mass="13104">MPDSSYGRLTQPCPILRCGQSFDGRIGTGRQYARVVDSVSLPADVPPELYFSRKETMPEKTRRYSWGSEEEGVGEKVRVQDEEGQGKGRGSALFRHVLGRKSYPDLHREDQCRRQ</sequence>